<feature type="compositionally biased region" description="Pro residues" evidence="1">
    <location>
        <begin position="62"/>
        <end position="71"/>
    </location>
</feature>
<dbReference type="Proteomes" id="UP000224854">
    <property type="component" value="Unassembled WGS sequence"/>
</dbReference>
<feature type="region of interest" description="Disordered" evidence="1">
    <location>
        <begin position="26"/>
        <end position="74"/>
    </location>
</feature>
<organism evidence="2 3">
    <name type="scientific">Ophiocordyceps australis</name>
    <dbReference type="NCBI Taxonomy" id="1399860"/>
    <lineage>
        <taxon>Eukaryota</taxon>
        <taxon>Fungi</taxon>
        <taxon>Dikarya</taxon>
        <taxon>Ascomycota</taxon>
        <taxon>Pezizomycotina</taxon>
        <taxon>Sordariomycetes</taxon>
        <taxon>Hypocreomycetidae</taxon>
        <taxon>Hypocreales</taxon>
        <taxon>Ophiocordycipitaceae</taxon>
        <taxon>Ophiocordyceps</taxon>
    </lineage>
</organism>
<accession>A0A2C5Z9X3</accession>
<dbReference type="EMBL" id="NJEU01000329">
    <property type="protein sequence ID" value="PHH76214.1"/>
    <property type="molecule type" value="Genomic_DNA"/>
</dbReference>
<evidence type="ECO:0000256" key="1">
    <source>
        <dbReference type="SAM" id="MobiDB-lite"/>
    </source>
</evidence>
<comment type="caution">
    <text evidence="2">The sequence shown here is derived from an EMBL/GenBank/DDBJ whole genome shotgun (WGS) entry which is preliminary data.</text>
</comment>
<dbReference type="AlphaFoldDB" id="A0A2C5Z9X3"/>
<keyword evidence="3" id="KW-1185">Reference proteome</keyword>
<evidence type="ECO:0000313" key="2">
    <source>
        <dbReference type="EMBL" id="PHH76214.1"/>
    </source>
</evidence>
<feature type="compositionally biased region" description="Polar residues" evidence="1">
    <location>
        <begin position="34"/>
        <end position="45"/>
    </location>
</feature>
<protein>
    <recommendedName>
        <fullName evidence="4">BTB domain-containing protein</fullName>
    </recommendedName>
</protein>
<sequence length="304" mass="34639">MNHYLPEIVARMVEFMYKGNYSGFITPEEDRSKGLNNGQDQADNESQSSSNSSSSSKTLDFSPPPKPPKPRMVPRDNILFHQRVNSIAHYYQLADLAEMATDRVNLLLAELQHRTLINVTPQLILEILDTTNDLDQIESLVSQTARSIVALDAWDLITTIHSAHYFRSAPFIRLLLSHCAKAFQTDMNIKSQERPPSHPKIESSKEYKLRLDAFNRRNSERVVHTADAFLHILLETESRVERLNRRNNPHSVIKDLRQGEDIKRRYSSVVSDIIALGTLGCHVVEDLRGRRVACSLCSCVKFCI</sequence>
<evidence type="ECO:0008006" key="4">
    <source>
        <dbReference type="Google" id="ProtNLM"/>
    </source>
</evidence>
<name>A0A2C5Z9X3_9HYPO</name>
<gene>
    <name evidence="2" type="ORF">CDD82_4082</name>
</gene>
<feature type="compositionally biased region" description="Low complexity" evidence="1">
    <location>
        <begin position="46"/>
        <end position="56"/>
    </location>
</feature>
<proteinExistence type="predicted"/>
<evidence type="ECO:0000313" key="3">
    <source>
        <dbReference type="Proteomes" id="UP000224854"/>
    </source>
</evidence>
<reference evidence="2 3" key="1">
    <citation type="submission" date="2017-06" db="EMBL/GenBank/DDBJ databases">
        <title>Ant-infecting Ophiocordyceps genomes reveal a high diversity of potential behavioral manipulation genes and a possible major role for enterotoxins.</title>
        <authorList>
            <person name="De Bekker C."/>
            <person name="Evans H.C."/>
            <person name="Brachmann A."/>
            <person name="Hughes D.P."/>
        </authorList>
    </citation>
    <scope>NUCLEOTIDE SEQUENCE [LARGE SCALE GENOMIC DNA]</scope>
    <source>
        <strain evidence="2 3">1348a</strain>
    </source>
</reference>